<organism evidence="1 2">
    <name type="scientific">Stephania yunnanensis</name>
    <dbReference type="NCBI Taxonomy" id="152371"/>
    <lineage>
        <taxon>Eukaryota</taxon>
        <taxon>Viridiplantae</taxon>
        <taxon>Streptophyta</taxon>
        <taxon>Embryophyta</taxon>
        <taxon>Tracheophyta</taxon>
        <taxon>Spermatophyta</taxon>
        <taxon>Magnoliopsida</taxon>
        <taxon>Ranunculales</taxon>
        <taxon>Menispermaceae</taxon>
        <taxon>Menispermoideae</taxon>
        <taxon>Cissampelideae</taxon>
        <taxon>Stephania</taxon>
    </lineage>
</organism>
<dbReference type="AlphaFoldDB" id="A0AAP0KXN4"/>
<evidence type="ECO:0000313" key="2">
    <source>
        <dbReference type="Proteomes" id="UP001420932"/>
    </source>
</evidence>
<comment type="caution">
    <text evidence="1">The sequence shown here is derived from an EMBL/GenBank/DDBJ whole genome shotgun (WGS) entry which is preliminary data.</text>
</comment>
<dbReference type="Proteomes" id="UP001420932">
    <property type="component" value="Unassembled WGS sequence"/>
</dbReference>
<evidence type="ECO:0000313" key="1">
    <source>
        <dbReference type="EMBL" id="KAK9160633.1"/>
    </source>
</evidence>
<protein>
    <submittedName>
        <fullName evidence="1">Uncharacterized protein</fullName>
    </submittedName>
</protein>
<gene>
    <name evidence="1" type="ORF">Syun_006974</name>
</gene>
<name>A0AAP0KXN4_9MAGN</name>
<dbReference type="EMBL" id="JBBNAF010000003">
    <property type="protein sequence ID" value="KAK9160633.1"/>
    <property type="molecule type" value="Genomic_DNA"/>
</dbReference>
<reference evidence="1 2" key="1">
    <citation type="submission" date="2024-01" db="EMBL/GenBank/DDBJ databases">
        <title>Genome assemblies of Stephania.</title>
        <authorList>
            <person name="Yang L."/>
        </authorList>
    </citation>
    <scope>NUCLEOTIDE SEQUENCE [LARGE SCALE GENOMIC DNA]</scope>
    <source>
        <strain evidence="1">YNDBR</strain>
        <tissue evidence="1">Leaf</tissue>
    </source>
</reference>
<proteinExistence type="predicted"/>
<keyword evidence="2" id="KW-1185">Reference proteome</keyword>
<accession>A0AAP0KXN4</accession>
<sequence>MPRVRRVKPASQSPRFDGRRSARYARQFKLPNFGQESRDFPSHVDDTWRHFTGFTGRAYYIVVDERIVPDFMQRKSGVATSIKGIDAVEKSCEIGEMVKKKSYKGISMAEVFEYGVDAVDKSCGSEGGGVKVKGGTVRQIKRGEKRGVSSERGW</sequence>